<evidence type="ECO:0000313" key="3">
    <source>
        <dbReference type="Proteomes" id="UP000828390"/>
    </source>
</evidence>
<protein>
    <submittedName>
        <fullName evidence="2">Uncharacterized protein</fullName>
    </submittedName>
</protein>
<accession>A0A9D4S5E4</accession>
<comment type="caution">
    <text evidence="2">The sequence shown here is derived from an EMBL/GenBank/DDBJ whole genome shotgun (WGS) entry which is preliminary data.</text>
</comment>
<reference evidence="2" key="2">
    <citation type="submission" date="2020-11" db="EMBL/GenBank/DDBJ databases">
        <authorList>
            <person name="McCartney M.A."/>
            <person name="Auch B."/>
            <person name="Kono T."/>
            <person name="Mallez S."/>
            <person name="Becker A."/>
            <person name="Gohl D.M."/>
            <person name="Silverstein K.A.T."/>
            <person name="Koren S."/>
            <person name="Bechman K.B."/>
            <person name="Herman A."/>
            <person name="Abrahante J.E."/>
            <person name="Garbe J."/>
        </authorList>
    </citation>
    <scope>NUCLEOTIDE SEQUENCE</scope>
    <source>
        <strain evidence="2">Duluth1</strain>
        <tissue evidence="2">Whole animal</tissue>
    </source>
</reference>
<proteinExistence type="predicted"/>
<name>A0A9D4S5E4_DREPO</name>
<organism evidence="2 3">
    <name type="scientific">Dreissena polymorpha</name>
    <name type="common">Zebra mussel</name>
    <name type="synonym">Mytilus polymorpha</name>
    <dbReference type="NCBI Taxonomy" id="45954"/>
    <lineage>
        <taxon>Eukaryota</taxon>
        <taxon>Metazoa</taxon>
        <taxon>Spiralia</taxon>
        <taxon>Lophotrochozoa</taxon>
        <taxon>Mollusca</taxon>
        <taxon>Bivalvia</taxon>
        <taxon>Autobranchia</taxon>
        <taxon>Heteroconchia</taxon>
        <taxon>Euheterodonta</taxon>
        <taxon>Imparidentia</taxon>
        <taxon>Neoheterodontei</taxon>
        <taxon>Myida</taxon>
        <taxon>Dreissenoidea</taxon>
        <taxon>Dreissenidae</taxon>
        <taxon>Dreissena</taxon>
    </lineage>
</organism>
<keyword evidence="3" id="KW-1185">Reference proteome</keyword>
<dbReference type="EMBL" id="JAIWYP010000001">
    <property type="protein sequence ID" value="KAH3891163.1"/>
    <property type="molecule type" value="Genomic_DNA"/>
</dbReference>
<evidence type="ECO:0000256" key="1">
    <source>
        <dbReference type="SAM" id="MobiDB-lite"/>
    </source>
</evidence>
<reference evidence="2" key="1">
    <citation type="journal article" date="2019" name="bioRxiv">
        <title>The Genome of the Zebra Mussel, Dreissena polymorpha: A Resource for Invasive Species Research.</title>
        <authorList>
            <person name="McCartney M.A."/>
            <person name="Auch B."/>
            <person name="Kono T."/>
            <person name="Mallez S."/>
            <person name="Zhang Y."/>
            <person name="Obille A."/>
            <person name="Becker A."/>
            <person name="Abrahante J.E."/>
            <person name="Garbe J."/>
            <person name="Badalamenti J.P."/>
            <person name="Herman A."/>
            <person name="Mangelson H."/>
            <person name="Liachko I."/>
            <person name="Sullivan S."/>
            <person name="Sone E.D."/>
            <person name="Koren S."/>
            <person name="Silverstein K.A.T."/>
            <person name="Beckman K.B."/>
            <person name="Gohl D.M."/>
        </authorList>
    </citation>
    <scope>NUCLEOTIDE SEQUENCE</scope>
    <source>
        <strain evidence="2">Duluth1</strain>
        <tissue evidence="2">Whole animal</tissue>
    </source>
</reference>
<dbReference type="Proteomes" id="UP000828390">
    <property type="component" value="Unassembled WGS sequence"/>
</dbReference>
<sequence>MLKCKGGYFNMFCCNLIQGRLRQIAQSDSEPDPEPLSPPDSAADPGSEFSGELRISSSSGN</sequence>
<evidence type="ECO:0000313" key="2">
    <source>
        <dbReference type="EMBL" id="KAH3891163.1"/>
    </source>
</evidence>
<dbReference type="AlphaFoldDB" id="A0A9D4S5E4"/>
<gene>
    <name evidence="2" type="ORF">DPMN_015252</name>
</gene>
<feature type="region of interest" description="Disordered" evidence="1">
    <location>
        <begin position="24"/>
        <end position="61"/>
    </location>
</feature>